<dbReference type="Pfam" id="PF06568">
    <property type="entry name" value="YjiS-like"/>
    <property type="match status" value="1"/>
</dbReference>
<feature type="domain" description="YjiS-like" evidence="1">
    <location>
        <begin position="24"/>
        <end position="45"/>
    </location>
</feature>
<dbReference type="RefSeq" id="WP_010910568.1">
    <property type="nucleotide sequence ID" value="NC_002678.2"/>
</dbReference>
<proteinExistence type="predicted"/>
<gene>
    <name evidence="2" type="ordered locus">msl1972</name>
</gene>
<evidence type="ECO:0000313" key="2">
    <source>
        <dbReference type="EMBL" id="BAB49216.1"/>
    </source>
</evidence>
<dbReference type="KEGG" id="mlo:msl1972"/>
<dbReference type="HOGENOM" id="CLU_2755102_0_0_5"/>
<evidence type="ECO:0000259" key="1">
    <source>
        <dbReference type="Pfam" id="PF06568"/>
    </source>
</evidence>
<dbReference type="InterPro" id="IPR009506">
    <property type="entry name" value="YjiS-like"/>
</dbReference>
<sequence length="70" mass="7551">MTLTLGPIGAAMSGLAIRSTAAFERRRALRRISRFSDRRLKDIGLEGEVWLLGRAGALRARLAPLASSDG</sequence>
<dbReference type="EMBL" id="BA000012">
    <property type="protein sequence ID" value="BAB49216.1"/>
    <property type="molecule type" value="Genomic_DNA"/>
</dbReference>
<reference evidence="2 3" key="1">
    <citation type="journal article" date="2000" name="DNA Res.">
        <title>Complete genome structure of the nitrogen-fixing symbiotic bacterium Mesorhizobium loti.</title>
        <authorList>
            <person name="Kaneko T."/>
            <person name="Nakamura Y."/>
            <person name="Sato S."/>
            <person name="Asamizu E."/>
            <person name="Kato T."/>
            <person name="Sasamoto S."/>
            <person name="Watanabe A."/>
            <person name="Idesawa K."/>
            <person name="Ishikawa A."/>
            <person name="Kawashima K."/>
            <person name="Kimura T."/>
            <person name="Kishida Y."/>
            <person name="Kiyokawa C."/>
            <person name="Kohara M."/>
            <person name="Matsumoto M."/>
            <person name="Matsuno A."/>
            <person name="Mochizuki Y."/>
            <person name="Nakayama S."/>
            <person name="Nakazaki N."/>
            <person name="Shimpo S."/>
            <person name="Sugimoto M."/>
            <person name="Takeuchi C."/>
            <person name="Yamada M."/>
            <person name="Tabata S."/>
        </authorList>
    </citation>
    <scope>NUCLEOTIDE SEQUENCE [LARGE SCALE GENOMIC DNA]</scope>
    <source>
        <strain evidence="3">LMG 29417 / CECT 9101 / MAFF 303099</strain>
    </source>
</reference>
<evidence type="ECO:0000313" key="3">
    <source>
        <dbReference type="Proteomes" id="UP000000552"/>
    </source>
</evidence>
<dbReference type="Proteomes" id="UP000000552">
    <property type="component" value="Chromosome"/>
</dbReference>
<protein>
    <submittedName>
        <fullName evidence="2">Msl1972 protein</fullName>
    </submittedName>
</protein>
<dbReference type="AlphaFoldDB" id="Q98JF0"/>
<name>Q98JF0_RHILO</name>
<accession>Q98JF0</accession>
<organism evidence="2 3">
    <name type="scientific">Mesorhizobium japonicum (strain LMG 29417 / CECT 9101 / MAFF 303099)</name>
    <name type="common">Mesorhizobium loti (strain MAFF 303099)</name>
    <dbReference type="NCBI Taxonomy" id="266835"/>
    <lineage>
        <taxon>Bacteria</taxon>
        <taxon>Pseudomonadati</taxon>
        <taxon>Pseudomonadota</taxon>
        <taxon>Alphaproteobacteria</taxon>
        <taxon>Hyphomicrobiales</taxon>
        <taxon>Phyllobacteriaceae</taxon>
        <taxon>Mesorhizobium</taxon>
    </lineage>
</organism>